<dbReference type="PROSITE" id="PS50966">
    <property type="entry name" value="ZF_SWIM"/>
    <property type="match status" value="1"/>
</dbReference>
<dbReference type="InterPro" id="IPR048366">
    <property type="entry name" value="TNP-like_GBD"/>
</dbReference>
<feature type="domain" description="SWIM-type" evidence="2">
    <location>
        <begin position="575"/>
        <end position="613"/>
    </location>
</feature>
<dbReference type="Pfam" id="PF21789">
    <property type="entry name" value="TNP-like_RNaseH_C"/>
    <property type="match status" value="1"/>
</dbReference>
<dbReference type="InterPro" id="IPR048367">
    <property type="entry name" value="TNP-like_RNaseH_C"/>
</dbReference>
<protein>
    <recommendedName>
        <fullName evidence="2">SWIM-type domain-containing protein</fullName>
    </recommendedName>
</protein>
<dbReference type="Proteomes" id="UP000478052">
    <property type="component" value="Unassembled WGS sequence"/>
</dbReference>
<keyword evidence="1" id="KW-0862">Zinc</keyword>
<dbReference type="Pfam" id="PF21056">
    <property type="entry name" value="ZSWIM1-3_RNaseH-like"/>
    <property type="match status" value="1"/>
</dbReference>
<dbReference type="AlphaFoldDB" id="A0A6G0YVZ2"/>
<keyword evidence="1" id="KW-0863">Zinc-finger</keyword>
<dbReference type="EMBL" id="VUJU01002189">
    <property type="protein sequence ID" value="KAF0762230.1"/>
    <property type="molecule type" value="Genomic_DNA"/>
</dbReference>
<sequence>MDQERKVVLDQINKGTVLAQLVIKAICLLERAGAIIDGVVSDGATTNRKLWLQLGINGEKGKITNAFQHPLDSKKRIYMLSDPPHLIKNIALQDRFSSFEEFENSFRVYKDTHFVDYFIKDCKTLASINAKFPNGRMVSASKNLKYYYLKFCCVHGGSYKLKNTLNQRSTSTMRQGCEAGIYLKASDDGKALVITKMTEDHNHEVSQVLYSHLPNQRKITPESKAIVLELMDLKANKKMIQHKIMNESGKIVTLKDLSNIHTTGRKKYSNNNLVETVDKLKNKFNCTVEISTDEENNLNGIFIQDSFMTESFEAYPEVVFADATYKLLDLRLPVYVLMTEDGNGQSEIAAIGLLVNEEEITLRWFFETFKKYNPISAKTRVYITDKDMKERNVIKQVFPNAALTICLFHTLRTFNREITCDKRNITPNERDTAKEIIQNIIYCKSELEYDKLYKHLKTVAPETVIEYYNKNWHGIRDEWVIGMTYMTGNFMNKTNNRLESFNGKLKSVISCFSTLEDFVEKLFIVLKCVRLERDKNAVKLVQKHPIQTTQTPELHNYYDLLTPYAFNFLKKQFEYDVEYNTLKNTTENTCSCIFYNSMRLPCRHIFKLRKQSLTPLFDADLCDKRWTRNYYYKTQRVFKNIEVVPSDSDTTVTTLYRKKKKVPTTHEKFRKATLIGAKIADLISLASNVHFYRKIEQLEYVYNNWLKGHEVSIQVLEYNKLDNYQENNVVDVILPGKESPNVNYIRWSHYIDVHTNDLKRDSNSPSRVCPKITQRHLALDNFSKMNVKLATQVFSNSMAKGIEYYRCYEKVESLKNSEQTQLFTERLNQLFDALNRKFPAEGIKSKSNDFDVLEKTLKWLDLWEDNVINHTIPEDEFLTKSTAEGLRVTIKSVIELTKYLLDECGFKYVLTSKMNQDRLEQFFGMARQATGPNDHPNCPTFLKVYKMLTMYSILKPPKTGNCMILDSTTPKITISDLKNVFSKYDTPERQIKINKLTERLNTLLTQDVEVEDVFQPDIFTDHNYYKSNSETCVLYYICGFVSRHINKYIKCRDCQQAVLGKTSYCDSPEATLTNIKSRGGLCHPNMFLFHLLVDIEESFKKFCDCYDVFELTVNDFFTKKPELIKTFP</sequence>
<name>A0A6G0YVZ2_APHCR</name>
<dbReference type="Pfam" id="PF21788">
    <property type="entry name" value="TNP-like_GBD"/>
    <property type="match status" value="1"/>
</dbReference>
<reference evidence="3 4" key="1">
    <citation type="submission" date="2019-08" db="EMBL/GenBank/DDBJ databases">
        <title>Whole genome of Aphis craccivora.</title>
        <authorList>
            <person name="Voronova N.V."/>
            <person name="Shulinski R.S."/>
            <person name="Bandarenka Y.V."/>
            <person name="Zhorov D.G."/>
            <person name="Warner D."/>
        </authorList>
    </citation>
    <scope>NUCLEOTIDE SEQUENCE [LARGE SCALE GENOMIC DNA]</scope>
    <source>
        <strain evidence="3">180601</strain>
        <tissue evidence="3">Whole Body</tissue>
    </source>
</reference>
<dbReference type="InterPro" id="IPR048324">
    <property type="entry name" value="ZSWIM1-3_RNaseH-like"/>
</dbReference>
<feature type="non-terminal residue" evidence="3">
    <location>
        <position position="1128"/>
    </location>
</feature>
<dbReference type="OrthoDB" id="124789at2759"/>
<keyword evidence="1" id="KW-0479">Metal-binding</keyword>
<keyword evidence="4" id="KW-1185">Reference proteome</keyword>
<dbReference type="InterPro" id="IPR007527">
    <property type="entry name" value="Znf_SWIM"/>
</dbReference>
<proteinExistence type="predicted"/>
<organism evidence="3 4">
    <name type="scientific">Aphis craccivora</name>
    <name type="common">Cowpea aphid</name>
    <dbReference type="NCBI Taxonomy" id="307492"/>
    <lineage>
        <taxon>Eukaryota</taxon>
        <taxon>Metazoa</taxon>
        <taxon>Ecdysozoa</taxon>
        <taxon>Arthropoda</taxon>
        <taxon>Hexapoda</taxon>
        <taxon>Insecta</taxon>
        <taxon>Pterygota</taxon>
        <taxon>Neoptera</taxon>
        <taxon>Paraneoptera</taxon>
        <taxon>Hemiptera</taxon>
        <taxon>Sternorrhyncha</taxon>
        <taxon>Aphidomorpha</taxon>
        <taxon>Aphidoidea</taxon>
        <taxon>Aphididae</taxon>
        <taxon>Aphidini</taxon>
        <taxon>Aphis</taxon>
        <taxon>Aphis</taxon>
    </lineage>
</organism>
<gene>
    <name evidence="3" type="ORF">FWK35_00015102</name>
</gene>
<evidence type="ECO:0000256" key="1">
    <source>
        <dbReference type="PROSITE-ProRule" id="PRU00325"/>
    </source>
</evidence>
<dbReference type="PANTHER" id="PTHR31569">
    <property type="entry name" value="SWIM-TYPE DOMAIN-CONTAINING PROTEIN"/>
    <property type="match status" value="1"/>
</dbReference>
<dbReference type="GO" id="GO:0008270">
    <property type="term" value="F:zinc ion binding"/>
    <property type="evidence" value="ECO:0007669"/>
    <property type="project" value="UniProtKB-KW"/>
</dbReference>
<dbReference type="InterPro" id="IPR052579">
    <property type="entry name" value="Zinc_finger_SWIM"/>
</dbReference>
<dbReference type="PANTHER" id="PTHR31569:SF4">
    <property type="entry name" value="SWIM-TYPE DOMAIN-CONTAINING PROTEIN"/>
    <property type="match status" value="1"/>
</dbReference>
<dbReference type="Pfam" id="PF21599">
    <property type="entry name" value="ZSWIM3_N"/>
    <property type="match status" value="1"/>
</dbReference>
<evidence type="ECO:0000313" key="3">
    <source>
        <dbReference type="EMBL" id="KAF0762230.1"/>
    </source>
</evidence>
<dbReference type="InterPro" id="IPR048325">
    <property type="entry name" value="ZSWIM3_N"/>
</dbReference>
<comment type="caution">
    <text evidence="3">The sequence shown here is derived from an EMBL/GenBank/DDBJ whole genome shotgun (WGS) entry which is preliminary data.</text>
</comment>
<evidence type="ECO:0000313" key="4">
    <source>
        <dbReference type="Proteomes" id="UP000478052"/>
    </source>
</evidence>
<accession>A0A6G0YVZ2</accession>
<evidence type="ECO:0000259" key="2">
    <source>
        <dbReference type="PROSITE" id="PS50966"/>
    </source>
</evidence>